<proteinExistence type="predicted"/>
<sequence length="80" mass="9035">MSNNNLKVFYKVTKKEFKQAICYAKGNSIKACDSAWDKQSSEVKMAIAESNGYSALSSDGIQISTWKKISEGWYWTLLDV</sequence>
<accession>E2BVE7</accession>
<protein>
    <submittedName>
        <fullName evidence="1">Uncharacterized protein</fullName>
    </submittedName>
</protein>
<gene>
    <name evidence="1" type="ORF">EAI_07042</name>
</gene>
<dbReference type="AlphaFoldDB" id="E2BVE7"/>
<reference evidence="1 2" key="1">
    <citation type="journal article" date="2010" name="Science">
        <title>Genomic comparison of the ants Camponotus floridanus and Harpegnathos saltator.</title>
        <authorList>
            <person name="Bonasio R."/>
            <person name="Zhang G."/>
            <person name="Ye C."/>
            <person name="Mutti N.S."/>
            <person name="Fang X."/>
            <person name="Qin N."/>
            <person name="Donahue G."/>
            <person name="Yang P."/>
            <person name="Li Q."/>
            <person name="Li C."/>
            <person name="Zhang P."/>
            <person name="Huang Z."/>
            <person name="Berger S.L."/>
            <person name="Reinberg D."/>
            <person name="Wang J."/>
            <person name="Liebig J."/>
        </authorList>
    </citation>
    <scope>NUCLEOTIDE SEQUENCE [LARGE SCALE GENOMIC DNA]</scope>
    <source>
        <strain evidence="1 2">R22 G/1</strain>
    </source>
</reference>
<organism evidence="2">
    <name type="scientific">Harpegnathos saltator</name>
    <name type="common">Jerdon's jumping ant</name>
    <dbReference type="NCBI Taxonomy" id="610380"/>
    <lineage>
        <taxon>Eukaryota</taxon>
        <taxon>Metazoa</taxon>
        <taxon>Ecdysozoa</taxon>
        <taxon>Arthropoda</taxon>
        <taxon>Hexapoda</taxon>
        <taxon>Insecta</taxon>
        <taxon>Pterygota</taxon>
        <taxon>Neoptera</taxon>
        <taxon>Endopterygota</taxon>
        <taxon>Hymenoptera</taxon>
        <taxon>Apocrita</taxon>
        <taxon>Aculeata</taxon>
        <taxon>Formicoidea</taxon>
        <taxon>Formicidae</taxon>
        <taxon>Ponerinae</taxon>
        <taxon>Ponerini</taxon>
        <taxon>Harpegnathos</taxon>
    </lineage>
</organism>
<dbReference type="EMBL" id="GL450828">
    <property type="protein sequence ID" value="EFN80323.1"/>
    <property type="molecule type" value="Genomic_DNA"/>
</dbReference>
<name>E2BVE7_HARSA</name>
<keyword evidence="2" id="KW-1185">Reference proteome</keyword>
<dbReference type="Proteomes" id="UP000008237">
    <property type="component" value="Unassembled WGS sequence"/>
</dbReference>
<dbReference type="InParanoid" id="E2BVE7"/>
<evidence type="ECO:0000313" key="2">
    <source>
        <dbReference type="Proteomes" id="UP000008237"/>
    </source>
</evidence>
<evidence type="ECO:0000313" key="1">
    <source>
        <dbReference type="EMBL" id="EFN80323.1"/>
    </source>
</evidence>